<dbReference type="PANTHER" id="PTHR33989:SF4">
    <property type="entry name" value="PTS SYSTEM N,N'-DIACETYLCHITOBIOSE-SPECIFIC EIIC COMPONENT"/>
    <property type="match status" value="1"/>
</dbReference>
<feature type="domain" description="Phosphotransferase system EIIC" evidence="9">
    <location>
        <begin position="24"/>
        <end position="82"/>
    </location>
</feature>
<dbReference type="InterPro" id="IPR051088">
    <property type="entry name" value="PTS_Sugar-EIIC/EIIB"/>
</dbReference>
<dbReference type="GO" id="GO:0008982">
    <property type="term" value="F:protein-N(PI)-phosphohistidine-sugar phosphotransferase activity"/>
    <property type="evidence" value="ECO:0007669"/>
    <property type="project" value="InterPro"/>
</dbReference>
<keyword evidence="3" id="KW-1003">Cell membrane</keyword>
<keyword evidence="4" id="KW-0762">Sugar transport</keyword>
<evidence type="ECO:0000256" key="7">
    <source>
        <dbReference type="ARBA" id="ARBA00023136"/>
    </source>
</evidence>
<sequence length="82" mass="8716">MTINKEPINSNGTASVMPSRIATKTGNGVPTAFLASQGLFVAIILGLVNGYIYQWFINHNVQIKMPDGVPPAVSKSFSAIIP</sequence>
<feature type="transmembrane region" description="Helical" evidence="8">
    <location>
        <begin position="34"/>
        <end position="56"/>
    </location>
</feature>
<dbReference type="GO" id="GO:1901264">
    <property type="term" value="P:carbohydrate derivative transport"/>
    <property type="evidence" value="ECO:0007669"/>
    <property type="project" value="TreeGrafter"/>
</dbReference>
<dbReference type="AlphaFoldDB" id="W1XCT8"/>
<feature type="non-terminal residue" evidence="10">
    <location>
        <position position="82"/>
    </location>
</feature>
<gene>
    <name evidence="10" type="ORF">Q604_UNBC17303G0001</name>
</gene>
<evidence type="ECO:0000256" key="6">
    <source>
        <dbReference type="ARBA" id="ARBA00022989"/>
    </source>
</evidence>
<protein>
    <submittedName>
        <fullName evidence="10">Lichenan permease iic component</fullName>
    </submittedName>
</protein>
<dbReference type="EMBL" id="AZMM01017303">
    <property type="protein sequence ID" value="ETJ26624.1"/>
    <property type="molecule type" value="Genomic_DNA"/>
</dbReference>
<name>W1XCT8_9ZZZZ</name>
<keyword evidence="5 8" id="KW-0812">Transmembrane</keyword>
<dbReference type="GO" id="GO:0005886">
    <property type="term" value="C:plasma membrane"/>
    <property type="evidence" value="ECO:0007669"/>
    <property type="project" value="UniProtKB-SubCell"/>
</dbReference>
<evidence type="ECO:0000256" key="1">
    <source>
        <dbReference type="ARBA" id="ARBA00004651"/>
    </source>
</evidence>
<evidence type="ECO:0000256" key="8">
    <source>
        <dbReference type="SAM" id="Phobius"/>
    </source>
</evidence>
<dbReference type="GO" id="GO:0009401">
    <property type="term" value="P:phosphoenolpyruvate-dependent sugar phosphotransferase system"/>
    <property type="evidence" value="ECO:0007669"/>
    <property type="project" value="InterPro"/>
</dbReference>
<organism evidence="10">
    <name type="scientific">human gut metagenome</name>
    <dbReference type="NCBI Taxonomy" id="408170"/>
    <lineage>
        <taxon>unclassified sequences</taxon>
        <taxon>metagenomes</taxon>
        <taxon>organismal metagenomes</taxon>
    </lineage>
</organism>
<keyword evidence="6 8" id="KW-1133">Transmembrane helix</keyword>
<evidence type="ECO:0000256" key="2">
    <source>
        <dbReference type="ARBA" id="ARBA00022448"/>
    </source>
</evidence>
<evidence type="ECO:0000256" key="4">
    <source>
        <dbReference type="ARBA" id="ARBA00022597"/>
    </source>
</evidence>
<keyword evidence="7 8" id="KW-0472">Membrane</keyword>
<keyword evidence="2" id="KW-0813">Transport</keyword>
<comment type="caution">
    <text evidence="10">The sequence shown here is derived from an EMBL/GenBank/DDBJ whole genome shotgun (WGS) entry which is preliminary data.</text>
</comment>
<evidence type="ECO:0000259" key="9">
    <source>
        <dbReference type="Pfam" id="PF02378"/>
    </source>
</evidence>
<evidence type="ECO:0000256" key="5">
    <source>
        <dbReference type="ARBA" id="ARBA00022692"/>
    </source>
</evidence>
<proteinExistence type="predicted"/>
<accession>W1XCT8</accession>
<evidence type="ECO:0000313" key="10">
    <source>
        <dbReference type="EMBL" id="ETJ26624.1"/>
    </source>
</evidence>
<dbReference type="Pfam" id="PF02378">
    <property type="entry name" value="PTS_EIIC"/>
    <property type="match status" value="1"/>
</dbReference>
<reference evidence="10" key="1">
    <citation type="submission" date="2013-12" db="EMBL/GenBank/DDBJ databases">
        <title>A Varibaculum cambriense genome reconstructed from a premature infant gut community with otherwise low bacterial novelty that shifts toward anaerobic metabolism during the third week of life.</title>
        <authorList>
            <person name="Brown C.T."/>
            <person name="Sharon I."/>
            <person name="Thomas B.C."/>
            <person name="Castelle C.J."/>
            <person name="Morowitz M.J."/>
            <person name="Banfield J.F."/>
        </authorList>
    </citation>
    <scope>NUCLEOTIDE SEQUENCE</scope>
</reference>
<evidence type="ECO:0000256" key="3">
    <source>
        <dbReference type="ARBA" id="ARBA00022475"/>
    </source>
</evidence>
<dbReference type="PANTHER" id="PTHR33989">
    <property type="match status" value="1"/>
</dbReference>
<comment type="subcellular location">
    <subcellularLocation>
        <location evidence="1">Cell membrane</location>
        <topology evidence="1">Multi-pass membrane protein</topology>
    </subcellularLocation>
</comment>
<dbReference type="InterPro" id="IPR003352">
    <property type="entry name" value="PTS_EIIC"/>
</dbReference>